<proteinExistence type="predicted"/>
<accession>A0A371FC20</accession>
<dbReference type="OrthoDB" id="1731207at2759"/>
<sequence length="72" mass="8544">MSIPKFQGKNDPKVYLKWERKVEQVFDSHNYSEEEKEMKIVMTRANVKEDHEVTMTRFIGGLKKETVDVVKL</sequence>
<feature type="non-terminal residue" evidence="1">
    <location>
        <position position="1"/>
    </location>
</feature>
<comment type="caution">
    <text evidence="1">The sequence shown here is derived from an EMBL/GenBank/DDBJ whole genome shotgun (WGS) entry which is preliminary data.</text>
</comment>
<reference evidence="1" key="1">
    <citation type="submission" date="2018-05" db="EMBL/GenBank/DDBJ databases">
        <title>Draft genome of Mucuna pruriens seed.</title>
        <authorList>
            <person name="Nnadi N.E."/>
            <person name="Vos R."/>
            <person name="Hasami M.H."/>
            <person name="Devisetty U.K."/>
            <person name="Aguiy J.C."/>
        </authorList>
    </citation>
    <scope>NUCLEOTIDE SEQUENCE [LARGE SCALE GENOMIC DNA]</scope>
    <source>
        <strain evidence="1">JCA_2017</strain>
    </source>
</reference>
<name>A0A371FC20_MUCPR</name>
<dbReference type="PANTHER" id="PTHR35046">
    <property type="entry name" value="ZINC KNUCKLE (CCHC-TYPE) FAMILY PROTEIN"/>
    <property type="match status" value="1"/>
</dbReference>
<evidence type="ECO:0000313" key="2">
    <source>
        <dbReference type="Proteomes" id="UP000257109"/>
    </source>
</evidence>
<keyword evidence="2" id="KW-1185">Reference proteome</keyword>
<evidence type="ECO:0008006" key="3">
    <source>
        <dbReference type="Google" id="ProtNLM"/>
    </source>
</evidence>
<evidence type="ECO:0000313" key="1">
    <source>
        <dbReference type="EMBL" id="RDX75841.1"/>
    </source>
</evidence>
<protein>
    <recommendedName>
        <fullName evidence="3">Retrotransposon gag domain-containing protein</fullName>
    </recommendedName>
</protein>
<dbReference type="Proteomes" id="UP000257109">
    <property type="component" value="Unassembled WGS sequence"/>
</dbReference>
<dbReference type="PANTHER" id="PTHR35046:SF9">
    <property type="entry name" value="RNA-DIRECTED DNA POLYMERASE"/>
    <property type="match status" value="1"/>
</dbReference>
<organism evidence="1 2">
    <name type="scientific">Mucuna pruriens</name>
    <name type="common">Velvet bean</name>
    <name type="synonym">Dolichos pruriens</name>
    <dbReference type="NCBI Taxonomy" id="157652"/>
    <lineage>
        <taxon>Eukaryota</taxon>
        <taxon>Viridiplantae</taxon>
        <taxon>Streptophyta</taxon>
        <taxon>Embryophyta</taxon>
        <taxon>Tracheophyta</taxon>
        <taxon>Spermatophyta</taxon>
        <taxon>Magnoliopsida</taxon>
        <taxon>eudicotyledons</taxon>
        <taxon>Gunneridae</taxon>
        <taxon>Pentapetalae</taxon>
        <taxon>rosids</taxon>
        <taxon>fabids</taxon>
        <taxon>Fabales</taxon>
        <taxon>Fabaceae</taxon>
        <taxon>Papilionoideae</taxon>
        <taxon>50 kb inversion clade</taxon>
        <taxon>NPAAA clade</taxon>
        <taxon>indigoferoid/millettioid clade</taxon>
        <taxon>Phaseoleae</taxon>
        <taxon>Mucuna</taxon>
    </lineage>
</organism>
<dbReference type="AlphaFoldDB" id="A0A371FC20"/>
<dbReference type="EMBL" id="QJKJ01009708">
    <property type="protein sequence ID" value="RDX75841.1"/>
    <property type="molecule type" value="Genomic_DNA"/>
</dbReference>
<gene>
    <name evidence="1" type="ORF">CR513_44237</name>
</gene>